<accession>A0AA39R9M7</accession>
<dbReference type="Pfam" id="PF09597">
    <property type="entry name" value="SAM_Ribosomal_mS41"/>
    <property type="match status" value="1"/>
</dbReference>
<keyword evidence="7" id="KW-1185">Reference proteome</keyword>
<organism evidence="6 7">
    <name type="scientific">Cladonia borealis</name>
    <dbReference type="NCBI Taxonomy" id="184061"/>
    <lineage>
        <taxon>Eukaryota</taxon>
        <taxon>Fungi</taxon>
        <taxon>Dikarya</taxon>
        <taxon>Ascomycota</taxon>
        <taxon>Pezizomycotina</taxon>
        <taxon>Lecanoromycetes</taxon>
        <taxon>OSLEUM clade</taxon>
        <taxon>Lecanoromycetidae</taxon>
        <taxon>Lecanorales</taxon>
        <taxon>Lecanorineae</taxon>
        <taxon>Cladoniaceae</taxon>
        <taxon>Cladonia</taxon>
    </lineage>
</organism>
<gene>
    <name evidence="6" type="ORF">JMJ35_001279</name>
</gene>
<evidence type="ECO:0000256" key="4">
    <source>
        <dbReference type="ARBA" id="ARBA00035129"/>
    </source>
</evidence>
<protein>
    <recommendedName>
        <fullName evidence="4">Small ribosomal subunit protein mS41</fullName>
    </recommendedName>
</protein>
<dbReference type="Proteomes" id="UP001166286">
    <property type="component" value="Unassembled WGS sequence"/>
</dbReference>
<evidence type="ECO:0000313" key="7">
    <source>
        <dbReference type="Proteomes" id="UP001166286"/>
    </source>
</evidence>
<reference evidence="6" key="1">
    <citation type="submission" date="2023-03" db="EMBL/GenBank/DDBJ databases">
        <title>Complete genome of Cladonia borealis.</title>
        <authorList>
            <person name="Park H."/>
        </authorList>
    </citation>
    <scope>NUCLEOTIDE SEQUENCE</scope>
    <source>
        <strain evidence="6">ANT050790</strain>
    </source>
</reference>
<dbReference type="GO" id="GO:0005739">
    <property type="term" value="C:mitochondrion"/>
    <property type="evidence" value="ECO:0007669"/>
    <property type="project" value="UniProtKB-SubCell"/>
</dbReference>
<dbReference type="EMBL" id="JAFEKC020000002">
    <property type="protein sequence ID" value="KAK0516676.1"/>
    <property type="molecule type" value="Genomic_DNA"/>
</dbReference>
<feature type="domain" description="Small ribosomal subunit protein mS41 SAM" evidence="5">
    <location>
        <begin position="49"/>
        <end position="105"/>
    </location>
</feature>
<dbReference type="SMART" id="SM01238">
    <property type="entry name" value="IGR"/>
    <property type="match status" value="1"/>
</dbReference>
<sequence>MIVRNPIIHSLQSPNTLFRSITICTRCLHARTSTTPSPIPSPTPFVPDPPTFLTLIGRNLSQHAAKIPNWPSLFSLTSAQLRDLGVEPARTRRYLLWWRDRFRKGMFGVGGDFQYVRDGEARIKVVEVPVLKAEIGDTSTQSGGLVRVKKMVVNTPAKQEEEGEVVGKQQQLEMDKLKPVEGMKVVGARTIVGPFIKAVKGSRGAEAIVRVQEGMWEVRRGVKVDGGERRKLQVRRKRLLEERKTSRK</sequence>
<comment type="similarity">
    <text evidence="2">Belongs to the mitochondrion-specific ribosomal protein mS41 family.</text>
</comment>
<dbReference type="AlphaFoldDB" id="A0AA39R9M7"/>
<name>A0AA39R9M7_9LECA</name>
<dbReference type="InterPro" id="IPR039603">
    <property type="entry name" value="Ribosomal_mS41"/>
</dbReference>
<dbReference type="InterPro" id="IPR019083">
    <property type="entry name" value="SAM_Ribosomal_mS41"/>
</dbReference>
<evidence type="ECO:0000256" key="1">
    <source>
        <dbReference type="ARBA" id="ARBA00004173"/>
    </source>
</evidence>
<comment type="subcellular location">
    <subcellularLocation>
        <location evidence="1">Mitochondrion</location>
    </subcellularLocation>
</comment>
<evidence type="ECO:0000313" key="6">
    <source>
        <dbReference type="EMBL" id="KAK0516676.1"/>
    </source>
</evidence>
<keyword evidence="3" id="KW-0496">Mitochondrion</keyword>
<dbReference type="PANTHER" id="PTHR28235:SF1">
    <property type="entry name" value="SMALL RIBOSOMAL SUBUNIT PROTEIN MS41"/>
    <property type="match status" value="1"/>
</dbReference>
<evidence type="ECO:0000256" key="3">
    <source>
        <dbReference type="ARBA" id="ARBA00023128"/>
    </source>
</evidence>
<proteinExistence type="inferred from homology"/>
<evidence type="ECO:0000259" key="5">
    <source>
        <dbReference type="SMART" id="SM01238"/>
    </source>
</evidence>
<evidence type="ECO:0000256" key="2">
    <source>
        <dbReference type="ARBA" id="ARBA00010492"/>
    </source>
</evidence>
<comment type="caution">
    <text evidence="6">The sequence shown here is derived from an EMBL/GenBank/DDBJ whole genome shotgun (WGS) entry which is preliminary data.</text>
</comment>
<dbReference type="PANTHER" id="PTHR28235">
    <property type="entry name" value="PROTEIN FYV4, MITOCHONDRIAL"/>
    <property type="match status" value="1"/>
</dbReference>